<keyword evidence="9" id="KW-1185">Reference proteome</keyword>
<dbReference type="RefSeq" id="XP_031020668.1">
    <property type="nucleotide sequence ID" value="XM_031155256.1"/>
</dbReference>
<feature type="transmembrane region" description="Helical" evidence="6">
    <location>
        <begin position="81"/>
        <end position="102"/>
    </location>
</feature>
<feature type="transmembrane region" description="Helical" evidence="6">
    <location>
        <begin position="218"/>
        <end position="237"/>
    </location>
</feature>
<evidence type="ECO:0000259" key="7">
    <source>
        <dbReference type="PROSITE" id="PS50850"/>
    </source>
</evidence>
<dbReference type="InterPro" id="IPR036259">
    <property type="entry name" value="MFS_trans_sf"/>
</dbReference>
<keyword evidence="4 6" id="KW-0472">Membrane</keyword>
<reference evidence="8 9" key="1">
    <citation type="submission" date="2018-06" db="EMBL/GenBank/DDBJ databases">
        <title>Fusarium incarnatum-equiseti species complex species 28.</title>
        <authorList>
            <person name="Gardiner D.M."/>
        </authorList>
    </citation>
    <scope>NUCLEOTIDE SEQUENCE [LARGE SCALE GENOMIC DNA]</scope>
    <source>
        <strain evidence="8 9">FIESC_28</strain>
    </source>
</reference>
<dbReference type="EMBL" id="QKXC01000030">
    <property type="protein sequence ID" value="RBR26077.1"/>
    <property type="molecule type" value="Genomic_DNA"/>
</dbReference>
<dbReference type="SUPFAM" id="SSF103473">
    <property type="entry name" value="MFS general substrate transporter"/>
    <property type="match status" value="1"/>
</dbReference>
<keyword evidence="2 6" id="KW-0812">Transmembrane</keyword>
<feature type="transmembrane region" description="Helical" evidence="6">
    <location>
        <begin position="319"/>
        <end position="337"/>
    </location>
</feature>
<dbReference type="GeneID" id="41990552"/>
<evidence type="ECO:0000256" key="2">
    <source>
        <dbReference type="ARBA" id="ARBA00022692"/>
    </source>
</evidence>
<organism evidence="8 9">
    <name type="scientific">Fusarium coffeatum</name>
    <dbReference type="NCBI Taxonomy" id="231269"/>
    <lineage>
        <taxon>Eukaryota</taxon>
        <taxon>Fungi</taxon>
        <taxon>Dikarya</taxon>
        <taxon>Ascomycota</taxon>
        <taxon>Pezizomycotina</taxon>
        <taxon>Sordariomycetes</taxon>
        <taxon>Hypocreomycetidae</taxon>
        <taxon>Hypocreales</taxon>
        <taxon>Nectriaceae</taxon>
        <taxon>Fusarium</taxon>
        <taxon>Fusarium incarnatum-equiseti species complex</taxon>
    </lineage>
</organism>
<feature type="transmembrane region" description="Helical" evidence="6">
    <location>
        <begin position="411"/>
        <end position="429"/>
    </location>
</feature>
<feature type="transmembrane region" description="Helical" evidence="6">
    <location>
        <begin position="180"/>
        <end position="198"/>
    </location>
</feature>
<gene>
    <name evidence="8" type="ORF">FIESC28_01105</name>
</gene>
<sequence>MDIDYYERIVERIQLDNTQVMVSSTACFVIGFLQYVYAIRLQVREGLGPIPFWMQSLYVAHELTFVYLFSRAAPQYNYHWFLVGTAFSLSVWATLEIFSMWYSIYNPKDRVATFSPLFGRDPAISSILAYLFWFQLAMFAFVWSLIHFLGPGCFLLTGALTNVLMIIGPTHEYLARGSRNGLSLGFCLTNVACAIWTFAPFSMGVAVLPEIFDQPVMYSAGCILLGYSIWLTTVVAAYPPKTVLRSNKLIEVSFVLSTIGSLKMSEYFISGFNVVFSQNSEALNIPKWLRSWPAGVPSLTTAALLLPFARLGDQYGARWVLMCGYTWLLVRSITSGFSKNSTMLTICCAIRRVGAGACMPTAVSLLSSTYRPGLRKNLVFGSYGACGCLGSPVGILIAGLCALLINWSWLFWIGAICEVVMLVCGFFTVPKKFGHAAICVEGWVAKDPLLPSDLFRVKYMRQITVGLLWSYEVFGLFVFYGTFCVRRRYRKRGAVVDLVGIALKKREAADEARGAVVDLGNAGI</sequence>
<dbReference type="PANTHER" id="PTHR42718">
    <property type="entry name" value="MAJOR FACILITATOR SUPERFAMILY MULTIDRUG TRANSPORTER MFSC"/>
    <property type="match status" value="1"/>
</dbReference>
<dbReference type="Pfam" id="PF07690">
    <property type="entry name" value="MFS_1"/>
    <property type="match status" value="1"/>
</dbReference>
<evidence type="ECO:0000313" key="8">
    <source>
        <dbReference type="EMBL" id="RBR26077.1"/>
    </source>
</evidence>
<feature type="transmembrane region" description="Helical" evidence="6">
    <location>
        <begin position="123"/>
        <end position="142"/>
    </location>
</feature>
<evidence type="ECO:0000256" key="1">
    <source>
        <dbReference type="ARBA" id="ARBA00004141"/>
    </source>
</evidence>
<feature type="transmembrane region" description="Helical" evidence="6">
    <location>
        <begin position="378"/>
        <end position="405"/>
    </location>
</feature>
<keyword evidence="5" id="KW-0325">Glycoprotein</keyword>
<dbReference type="PROSITE" id="PS50850">
    <property type="entry name" value="MFS"/>
    <property type="match status" value="1"/>
</dbReference>
<feature type="transmembrane region" description="Helical" evidence="6">
    <location>
        <begin position="463"/>
        <end position="483"/>
    </location>
</feature>
<dbReference type="GO" id="GO:0016020">
    <property type="term" value="C:membrane"/>
    <property type="evidence" value="ECO:0007669"/>
    <property type="project" value="UniProtKB-SubCell"/>
</dbReference>
<evidence type="ECO:0000256" key="5">
    <source>
        <dbReference type="ARBA" id="ARBA00023180"/>
    </source>
</evidence>
<proteinExistence type="predicted"/>
<dbReference type="Gene3D" id="1.20.1250.20">
    <property type="entry name" value="MFS general substrate transporter like domains"/>
    <property type="match status" value="1"/>
</dbReference>
<feature type="transmembrane region" description="Helical" evidence="6">
    <location>
        <begin position="20"/>
        <end position="38"/>
    </location>
</feature>
<keyword evidence="3 6" id="KW-1133">Transmembrane helix</keyword>
<name>A0A366S9T1_9HYPO</name>
<evidence type="ECO:0000256" key="4">
    <source>
        <dbReference type="ARBA" id="ARBA00023136"/>
    </source>
</evidence>
<protein>
    <recommendedName>
        <fullName evidence="7">Major facilitator superfamily (MFS) profile domain-containing protein</fullName>
    </recommendedName>
</protein>
<dbReference type="AlphaFoldDB" id="A0A366S9T1"/>
<comment type="subcellular location">
    <subcellularLocation>
        <location evidence="1">Membrane</location>
        <topology evidence="1">Multi-pass membrane protein</topology>
    </subcellularLocation>
</comment>
<evidence type="ECO:0000256" key="3">
    <source>
        <dbReference type="ARBA" id="ARBA00022989"/>
    </source>
</evidence>
<dbReference type="InterPro" id="IPR020846">
    <property type="entry name" value="MFS_dom"/>
</dbReference>
<feature type="transmembrane region" description="Helical" evidence="6">
    <location>
        <begin position="148"/>
        <end position="168"/>
    </location>
</feature>
<dbReference type="InterPro" id="IPR011701">
    <property type="entry name" value="MFS"/>
</dbReference>
<evidence type="ECO:0000256" key="6">
    <source>
        <dbReference type="SAM" id="Phobius"/>
    </source>
</evidence>
<dbReference type="Proteomes" id="UP000253153">
    <property type="component" value="Unassembled WGS sequence"/>
</dbReference>
<dbReference type="PANTHER" id="PTHR42718:SF11">
    <property type="entry name" value="MAJOR FACILITATOR SUPERFAMILY (MFS) PROFILE DOMAIN-CONTAINING PROTEIN"/>
    <property type="match status" value="1"/>
</dbReference>
<dbReference type="GO" id="GO:0022857">
    <property type="term" value="F:transmembrane transporter activity"/>
    <property type="evidence" value="ECO:0007669"/>
    <property type="project" value="InterPro"/>
</dbReference>
<feature type="domain" description="Major facilitator superfamily (MFS) profile" evidence="7">
    <location>
        <begin position="249"/>
        <end position="524"/>
    </location>
</feature>
<comment type="caution">
    <text evidence="8">The sequence shown here is derived from an EMBL/GenBank/DDBJ whole genome shotgun (WGS) entry which is preliminary data.</text>
</comment>
<dbReference type="OrthoDB" id="5185882at2759"/>
<evidence type="ECO:0000313" key="9">
    <source>
        <dbReference type="Proteomes" id="UP000253153"/>
    </source>
</evidence>
<accession>A0A366S9T1</accession>